<evidence type="ECO:0000313" key="2">
    <source>
        <dbReference type="Proteomes" id="UP000053237"/>
    </source>
</evidence>
<organism evidence="1 2">
    <name type="scientific">Albugo candida</name>
    <dbReference type="NCBI Taxonomy" id="65357"/>
    <lineage>
        <taxon>Eukaryota</taxon>
        <taxon>Sar</taxon>
        <taxon>Stramenopiles</taxon>
        <taxon>Oomycota</taxon>
        <taxon>Peronosporomycetes</taxon>
        <taxon>Albuginales</taxon>
        <taxon>Albuginaceae</taxon>
        <taxon>Albugo</taxon>
    </lineage>
</organism>
<evidence type="ECO:0000313" key="1">
    <source>
        <dbReference type="EMBL" id="CCI43650.1"/>
    </source>
</evidence>
<reference evidence="1 2" key="1">
    <citation type="submission" date="2012-05" db="EMBL/GenBank/DDBJ databases">
        <title>Recombination and specialization in a pathogen metapopulation.</title>
        <authorList>
            <person name="Gardiner A."/>
            <person name="Kemen E."/>
            <person name="Schultz-Larsen T."/>
            <person name="MacLean D."/>
            <person name="Van Oosterhout C."/>
            <person name="Jones J.D.G."/>
        </authorList>
    </citation>
    <scope>NUCLEOTIDE SEQUENCE [LARGE SCALE GENOMIC DNA]</scope>
    <source>
        <strain evidence="1 2">Ac Nc2</strain>
    </source>
</reference>
<keyword evidence="2" id="KW-1185">Reference proteome</keyword>
<name>A0A024GAR8_9STRA</name>
<dbReference type="InParanoid" id="A0A024GAR8"/>
<accession>A0A024GAR8</accession>
<sequence length="141" mass="16086">MRCITEKTQFRAYERTNQRVTTAQLSSTTSFTSLDEAVDKKELGECINGATAQHKGCLQIIFVPNFMYEYEFEQFILGDKINQSEHQPEAKLTAKYVRYDTQEGAPHGEPAQGILRLFGVSFWLYSVSFRLNFISLAQAVT</sequence>
<dbReference type="AlphaFoldDB" id="A0A024GAR8"/>
<dbReference type="EMBL" id="CAIX01000052">
    <property type="protein sequence ID" value="CCI43650.1"/>
    <property type="molecule type" value="Genomic_DNA"/>
</dbReference>
<dbReference type="Proteomes" id="UP000053237">
    <property type="component" value="Unassembled WGS sequence"/>
</dbReference>
<comment type="caution">
    <text evidence="1">The sequence shown here is derived from an EMBL/GenBank/DDBJ whole genome shotgun (WGS) entry which is preliminary data.</text>
</comment>
<gene>
    <name evidence="1" type="ORF">BN9_044340</name>
</gene>
<protein>
    <submittedName>
        <fullName evidence="1">Uncharacterized protein</fullName>
    </submittedName>
</protein>
<proteinExistence type="predicted"/>